<evidence type="ECO:0000259" key="9">
    <source>
        <dbReference type="PROSITE" id="PS50067"/>
    </source>
</evidence>
<reference evidence="12" key="1">
    <citation type="submission" date="2017-02" db="UniProtKB">
        <authorList>
            <consortium name="WormBaseParasite"/>
        </authorList>
    </citation>
    <scope>IDENTIFICATION</scope>
</reference>
<dbReference type="InterPro" id="IPR027417">
    <property type="entry name" value="P-loop_NTPase"/>
</dbReference>
<dbReference type="GO" id="GO:0003777">
    <property type="term" value="F:microtubule motor activity"/>
    <property type="evidence" value="ECO:0007669"/>
    <property type="project" value="InterPro"/>
</dbReference>
<dbReference type="GO" id="GO:0008017">
    <property type="term" value="F:microtubule binding"/>
    <property type="evidence" value="ECO:0007669"/>
    <property type="project" value="InterPro"/>
</dbReference>
<keyword evidence="4 8" id="KW-0067">ATP-binding</keyword>
<evidence type="ECO:0000313" key="10">
    <source>
        <dbReference type="EMBL" id="VDL72057.1"/>
    </source>
</evidence>
<dbReference type="WBParaSite" id="NBR_0000846701-mRNA-1">
    <property type="protein sequence ID" value="NBR_0000846701-mRNA-1"/>
    <property type="gene ID" value="NBR_0000846701"/>
</dbReference>
<dbReference type="Pfam" id="PF00225">
    <property type="entry name" value="Kinesin"/>
    <property type="match status" value="1"/>
</dbReference>
<dbReference type="PANTHER" id="PTHR47968">
    <property type="entry name" value="CENTROMERE PROTEIN E"/>
    <property type="match status" value="1"/>
</dbReference>
<organism evidence="12">
    <name type="scientific">Nippostrongylus brasiliensis</name>
    <name type="common">Rat hookworm</name>
    <dbReference type="NCBI Taxonomy" id="27835"/>
    <lineage>
        <taxon>Eukaryota</taxon>
        <taxon>Metazoa</taxon>
        <taxon>Ecdysozoa</taxon>
        <taxon>Nematoda</taxon>
        <taxon>Chromadorea</taxon>
        <taxon>Rhabditida</taxon>
        <taxon>Rhabditina</taxon>
        <taxon>Rhabditomorpha</taxon>
        <taxon>Strongyloidea</taxon>
        <taxon>Heligmosomidae</taxon>
        <taxon>Nippostrongylus</taxon>
    </lineage>
</organism>
<name>A0A0N4XZ87_NIPBR</name>
<comment type="subcellular location">
    <subcellularLocation>
        <location evidence="1">Cytoplasm</location>
        <location evidence="1">Cytoskeleton</location>
    </subcellularLocation>
</comment>
<evidence type="ECO:0000256" key="8">
    <source>
        <dbReference type="PROSITE-ProRule" id="PRU00283"/>
    </source>
</evidence>
<dbReference type="InterPro" id="IPR001752">
    <property type="entry name" value="Kinesin_motor_dom"/>
</dbReference>
<evidence type="ECO:0000256" key="5">
    <source>
        <dbReference type="ARBA" id="ARBA00023054"/>
    </source>
</evidence>
<keyword evidence="7" id="KW-0963">Cytoplasm</keyword>
<dbReference type="GO" id="GO:0005874">
    <property type="term" value="C:microtubule"/>
    <property type="evidence" value="ECO:0007669"/>
    <property type="project" value="UniProtKB-KW"/>
</dbReference>
<evidence type="ECO:0000256" key="3">
    <source>
        <dbReference type="ARBA" id="ARBA00022741"/>
    </source>
</evidence>
<evidence type="ECO:0000256" key="2">
    <source>
        <dbReference type="ARBA" id="ARBA00022701"/>
    </source>
</evidence>
<keyword evidence="6 8" id="KW-0505">Motor protein</keyword>
<dbReference type="EMBL" id="UYSL01020009">
    <property type="protein sequence ID" value="VDL72057.1"/>
    <property type="molecule type" value="Genomic_DNA"/>
</dbReference>
<feature type="domain" description="Kinesin motor" evidence="9">
    <location>
        <begin position="8"/>
        <end position="137"/>
    </location>
</feature>
<reference evidence="10 11" key="2">
    <citation type="submission" date="2018-11" db="EMBL/GenBank/DDBJ databases">
        <authorList>
            <consortium name="Pathogen Informatics"/>
        </authorList>
    </citation>
    <scope>NUCLEOTIDE SEQUENCE [LARGE SCALE GENOMIC DNA]</scope>
</reference>
<protein>
    <submittedName>
        <fullName evidence="12">Kinesin-like protein</fullName>
    </submittedName>
</protein>
<dbReference type="STRING" id="27835.A0A0N4XZ87"/>
<dbReference type="InterPro" id="IPR027640">
    <property type="entry name" value="Kinesin-like_fam"/>
</dbReference>
<evidence type="ECO:0000256" key="1">
    <source>
        <dbReference type="ARBA" id="ARBA00004245"/>
    </source>
</evidence>
<dbReference type="InterPro" id="IPR036961">
    <property type="entry name" value="Kinesin_motor_dom_sf"/>
</dbReference>
<dbReference type="PROSITE" id="PS50067">
    <property type="entry name" value="KINESIN_MOTOR_2"/>
    <property type="match status" value="1"/>
</dbReference>
<dbReference type="PANTHER" id="PTHR47968:SF13">
    <property type="entry name" value="KINESIN-LIKE PROTEIN KIF19 ISOFORM X1"/>
    <property type="match status" value="1"/>
</dbReference>
<dbReference type="GO" id="GO:0007018">
    <property type="term" value="P:microtubule-based movement"/>
    <property type="evidence" value="ECO:0007669"/>
    <property type="project" value="InterPro"/>
</dbReference>
<dbReference type="SUPFAM" id="SSF52540">
    <property type="entry name" value="P-loop containing nucleoside triphosphate hydrolases"/>
    <property type="match status" value="1"/>
</dbReference>
<keyword evidence="7" id="KW-0206">Cytoskeleton</keyword>
<dbReference type="GO" id="GO:0005524">
    <property type="term" value="F:ATP binding"/>
    <property type="evidence" value="ECO:0007669"/>
    <property type="project" value="UniProtKB-UniRule"/>
</dbReference>
<evidence type="ECO:0000256" key="7">
    <source>
        <dbReference type="ARBA" id="ARBA00023212"/>
    </source>
</evidence>
<keyword evidence="5" id="KW-0175">Coiled coil</keyword>
<dbReference type="AlphaFoldDB" id="A0A0N4XZ87"/>
<keyword evidence="3 8" id="KW-0547">Nucleotide-binding</keyword>
<evidence type="ECO:0000256" key="4">
    <source>
        <dbReference type="ARBA" id="ARBA00022840"/>
    </source>
</evidence>
<evidence type="ECO:0000313" key="11">
    <source>
        <dbReference type="Proteomes" id="UP000271162"/>
    </source>
</evidence>
<comment type="similarity">
    <text evidence="8">Belongs to the TRAFAC class myosin-kinesin ATPase superfamily. Kinesin family.</text>
</comment>
<dbReference type="Proteomes" id="UP000271162">
    <property type="component" value="Unassembled WGS sequence"/>
</dbReference>
<dbReference type="SMART" id="SM00129">
    <property type="entry name" value="KISc"/>
    <property type="match status" value="1"/>
</dbReference>
<evidence type="ECO:0000313" key="12">
    <source>
        <dbReference type="WBParaSite" id="NBR_0000846701-mRNA-1"/>
    </source>
</evidence>
<gene>
    <name evidence="10" type="ORF">NBR_LOCUS8468</name>
</gene>
<feature type="binding site" evidence="8">
    <location>
        <begin position="92"/>
        <end position="99"/>
    </location>
    <ligand>
        <name>ATP</name>
        <dbReference type="ChEBI" id="CHEBI:30616"/>
    </ligand>
</feature>
<accession>A0A0N4XZ87</accession>
<sequence length="137" mass="15306">MLATENIPLQRLLLVDPEKYENNILRQNRQHERQFSFDAAFGPNSSQVKSYRLFGYQNGSEADLQEDIHEATTSPLVDSVVAGYNATVFAYGATGSGKTFTMIGTKDRPGLMSLLTQSLYQKISADQYQVQLSYLVS</sequence>
<dbReference type="Gene3D" id="3.40.850.10">
    <property type="entry name" value="Kinesin motor domain"/>
    <property type="match status" value="1"/>
</dbReference>
<keyword evidence="2" id="KW-0493">Microtubule</keyword>
<keyword evidence="11" id="KW-1185">Reference proteome</keyword>
<evidence type="ECO:0000256" key="6">
    <source>
        <dbReference type="ARBA" id="ARBA00023175"/>
    </source>
</evidence>
<proteinExistence type="inferred from homology"/>